<keyword evidence="1" id="KW-1133">Transmembrane helix</keyword>
<reference evidence="2 3" key="1">
    <citation type="submission" date="2017-03" db="EMBL/GenBank/DDBJ databases">
        <authorList>
            <person name="Afonso C.L."/>
            <person name="Miller P.J."/>
            <person name="Scott M.A."/>
            <person name="Spackman E."/>
            <person name="Goraichik I."/>
            <person name="Dimitrov K.M."/>
            <person name="Suarez D.L."/>
            <person name="Swayne D.E."/>
        </authorList>
    </citation>
    <scope>NUCLEOTIDE SEQUENCE [LARGE SCALE GENOMIC DNA]</scope>
    <source>
        <strain evidence="2 3">CECT 8625</strain>
    </source>
</reference>
<keyword evidence="1" id="KW-0812">Transmembrane</keyword>
<dbReference type="RefSeq" id="WP_085792022.1">
    <property type="nucleotide sequence ID" value="NZ_FWFK01000004.1"/>
</dbReference>
<organism evidence="2 3">
    <name type="scientific">Roseivivax jejudonensis</name>
    <dbReference type="NCBI Taxonomy" id="1529041"/>
    <lineage>
        <taxon>Bacteria</taxon>
        <taxon>Pseudomonadati</taxon>
        <taxon>Pseudomonadota</taxon>
        <taxon>Alphaproteobacteria</taxon>
        <taxon>Rhodobacterales</taxon>
        <taxon>Roseobacteraceae</taxon>
        <taxon>Roseivivax</taxon>
    </lineage>
</organism>
<dbReference type="EMBL" id="FWFK01000004">
    <property type="protein sequence ID" value="SLN47524.1"/>
    <property type="molecule type" value="Genomic_DNA"/>
</dbReference>
<dbReference type="AlphaFoldDB" id="A0A1X6ZCA5"/>
<evidence type="ECO:0000313" key="3">
    <source>
        <dbReference type="Proteomes" id="UP000193570"/>
    </source>
</evidence>
<protein>
    <recommendedName>
        <fullName evidence="4">Aspartate carbamoyltransferase catalytic subunit</fullName>
    </recommendedName>
</protein>
<keyword evidence="1" id="KW-0472">Membrane</keyword>
<evidence type="ECO:0008006" key="4">
    <source>
        <dbReference type="Google" id="ProtNLM"/>
    </source>
</evidence>
<evidence type="ECO:0000313" key="2">
    <source>
        <dbReference type="EMBL" id="SLN47524.1"/>
    </source>
</evidence>
<evidence type="ECO:0000256" key="1">
    <source>
        <dbReference type="SAM" id="Phobius"/>
    </source>
</evidence>
<proteinExistence type="predicted"/>
<dbReference type="Proteomes" id="UP000193570">
    <property type="component" value="Unassembled WGS sequence"/>
</dbReference>
<gene>
    <name evidence="2" type="ORF">ROJ8625_02319</name>
</gene>
<keyword evidence="3" id="KW-1185">Reference proteome</keyword>
<name>A0A1X6ZCA5_9RHOB</name>
<feature type="transmembrane region" description="Helical" evidence="1">
    <location>
        <begin position="160"/>
        <end position="181"/>
    </location>
</feature>
<sequence>MSTEIEIRAGETGITRVFHLDLPAEAIARFTDQAGTGEWPVKYALGADALRADFVELVSIRDLGPMPLSAYLAEAHDLSAPERDRAARELDGLRGHVLILPSQAFDRTAQTLRVGSPLRFVGAFGEHDRSPAAAPLRSAAAEGSAAAETGAAQPDQRSPLLRALAIVVLALLLGVVAVLLVPA</sequence>
<dbReference type="OrthoDB" id="7875742at2"/>
<accession>A0A1X6ZCA5</accession>